<dbReference type="EMBL" id="ASHM01022511">
    <property type="protein sequence ID" value="PNY03347.1"/>
    <property type="molecule type" value="Genomic_DNA"/>
</dbReference>
<dbReference type="ExpressionAtlas" id="A0A2K3NJY9">
    <property type="expression patterns" value="baseline"/>
</dbReference>
<gene>
    <name evidence="1" type="ORF">L195_g026674</name>
</gene>
<evidence type="ECO:0000313" key="2">
    <source>
        <dbReference type="Proteomes" id="UP000236291"/>
    </source>
</evidence>
<reference evidence="1 2" key="1">
    <citation type="journal article" date="2014" name="Am. J. Bot.">
        <title>Genome assembly and annotation for red clover (Trifolium pratense; Fabaceae).</title>
        <authorList>
            <person name="Istvanek J."/>
            <person name="Jaros M."/>
            <person name="Krenek A."/>
            <person name="Repkova J."/>
        </authorList>
    </citation>
    <scope>NUCLEOTIDE SEQUENCE [LARGE SCALE GENOMIC DNA]</scope>
    <source>
        <strain evidence="2">cv. Tatra</strain>
        <tissue evidence="1">Young leaves</tissue>
    </source>
</reference>
<dbReference type="Proteomes" id="UP000236291">
    <property type="component" value="Unassembled WGS sequence"/>
</dbReference>
<dbReference type="AlphaFoldDB" id="A0A2K3NJY9"/>
<comment type="caution">
    <text evidence="1">The sequence shown here is derived from an EMBL/GenBank/DDBJ whole genome shotgun (WGS) entry which is preliminary data.</text>
</comment>
<name>A0A2K3NJY9_TRIPR</name>
<reference evidence="1 2" key="2">
    <citation type="journal article" date="2017" name="Front. Plant Sci.">
        <title>Gene Classification and Mining of Molecular Markers Useful in Red Clover (Trifolium pratense) Breeding.</title>
        <authorList>
            <person name="Istvanek J."/>
            <person name="Dluhosova J."/>
            <person name="Dluhos P."/>
            <person name="Patkova L."/>
            <person name="Nedelnik J."/>
            <person name="Repkova J."/>
        </authorList>
    </citation>
    <scope>NUCLEOTIDE SEQUENCE [LARGE SCALE GENOMIC DNA]</scope>
    <source>
        <strain evidence="2">cv. Tatra</strain>
        <tissue evidence="1">Young leaves</tissue>
    </source>
</reference>
<proteinExistence type="predicted"/>
<dbReference type="OrthoDB" id="1445648at2759"/>
<sequence length="234" mass="27298">MATGADEDINTIMASRLQKCIFTTIHVKDVPFGEIDPVFAHKYFDELGRVWKVYAGNDLHLLTWNQSLQQPLITDGWTKLREHFNFQFQYHEINFVYYGDSMFYMLLPSTESCPPDEFPSFHSLSTKVPEPLRFEIVLKDNSNGFREELIFDKWLGDYITSFHHYLVLEGPVEESPLAEIIQTPGRNGVRKLEYQAWSKFCIDNYFSAGDLLKFTFFNIAKSNRVDVDVDRIVI</sequence>
<accession>A0A2K3NJY9</accession>
<evidence type="ECO:0000313" key="1">
    <source>
        <dbReference type="EMBL" id="PNY03347.1"/>
    </source>
</evidence>
<organism evidence="1 2">
    <name type="scientific">Trifolium pratense</name>
    <name type="common">Red clover</name>
    <dbReference type="NCBI Taxonomy" id="57577"/>
    <lineage>
        <taxon>Eukaryota</taxon>
        <taxon>Viridiplantae</taxon>
        <taxon>Streptophyta</taxon>
        <taxon>Embryophyta</taxon>
        <taxon>Tracheophyta</taxon>
        <taxon>Spermatophyta</taxon>
        <taxon>Magnoliopsida</taxon>
        <taxon>eudicotyledons</taxon>
        <taxon>Gunneridae</taxon>
        <taxon>Pentapetalae</taxon>
        <taxon>rosids</taxon>
        <taxon>fabids</taxon>
        <taxon>Fabales</taxon>
        <taxon>Fabaceae</taxon>
        <taxon>Papilionoideae</taxon>
        <taxon>50 kb inversion clade</taxon>
        <taxon>NPAAA clade</taxon>
        <taxon>Hologalegina</taxon>
        <taxon>IRL clade</taxon>
        <taxon>Trifolieae</taxon>
        <taxon>Trifolium</taxon>
    </lineage>
</organism>
<protein>
    <submittedName>
        <fullName evidence="1">Uncharacterized protein</fullName>
    </submittedName>
</protein>